<dbReference type="GO" id="GO:0140664">
    <property type="term" value="F:ATP-dependent DNA damage sensor activity"/>
    <property type="evidence" value="ECO:0007669"/>
    <property type="project" value="InterPro"/>
</dbReference>
<dbReference type="EMBL" id="PFWT01000021">
    <property type="protein sequence ID" value="PJA45960.1"/>
    <property type="molecule type" value="Genomic_DNA"/>
</dbReference>
<dbReference type="SMART" id="SM00382">
    <property type="entry name" value="AAA"/>
    <property type="match status" value="1"/>
</dbReference>
<evidence type="ECO:0000256" key="12">
    <source>
        <dbReference type="NCBIfam" id="TIGR00416"/>
    </source>
</evidence>
<evidence type="ECO:0000313" key="16">
    <source>
        <dbReference type="Proteomes" id="UP000231263"/>
    </source>
</evidence>
<protein>
    <recommendedName>
        <fullName evidence="11 12">DNA repair protein RadA</fullName>
    </recommendedName>
</protein>
<evidence type="ECO:0000256" key="2">
    <source>
        <dbReference type="ARBA" id="ARBA00022741"/>
    </source>
</evidence>
<dbReference type="AlphaFoldDB" id="A0A2M7XDJ9"/>
<dbReference type="Proteomes" id="UP000231263">
    <property type="component" value="Unassembled WGS sequence"/>
</dbReference>
<dbReference type="HAMAP" id="MF_01498">
    <property type="entry name" value="RadA_bact"/>
    <property type="match status" value="1"/>
</dbReference>
<comment type="caution">
    <text evidence="15">The sequence shown here is derived from an EMBL/GenBank/DDBJ whole genome shotgun (WGS) entry which is preliminary data.</text>
</comment>
<feature type="domain" description="RecA family profile 1" evidence="14">
    <location>
        <begin position="61"/>
        <end position="215"/>
    </location>
</feature>
<comment type="function">
    <text evidence="13">DNA-dependent ATPase involved in processing of recombination intermediates, plays a role in repairing DNA breaks. Stimulates the branch migration of RecA-mediated strand transfer reactions, allowing the 3' invading strand to extend heteroduplex DNA faster. Binds ssDNA in the presence of ADP but not other nucleotides, has ATPase activity that is stimulated by ssDNA and various branched DNA structures, but inhibited by SSB. Does not have RecA's homology-searching function.</text>
</comment>
<name>A0A2M7XDJ9_9BACT</name>
<keyword evidence="6 13" id="KW-0862">Zinc</keyword>
<dbReference type="InterPro" id="IPR004504">
    <property type="entry name" value="DNA_repair_RadA"/>
</dbReference>
<evidence type="ECO:0000256" key="4">
    <source>
        <dbReference type="ARBA" id="ARBA00022771"/>
    </source>
</evidence>
<dbReference type="GO" id="GO:0016787">
    <property type="term" value="F:hydrolase activity"/>
    <property type="evidence" value="ECO:0007669"/>
    <property type="project" value="UniProtKB-KW"/>
</dbReference>
<evidence type="ECO:0000256" key="3">
    <source>
        <dbReference type="ARBA" id="ARBA00022763"/>
    </source>
</evidence>
<evidence type="ECO:0000256" key="8">
    <source>
        <dbReference type="ARBA" id="ARBA00023016"/>
    </source>
</evidence>
<dbReference type="SUPFAM" id="SSF52540">
    <property type="entry name" value="P-loop containing nucleoside triphosphate hydrolases"/>
    <property type="match status" value="1"/>
</dbReference>
<proteinExistence type="inferred from homology"/>
<dbReference type="InterPro" id="IPR020568">
    <property type="entry name" value="Ribosomal_Su5_D2-typ_SF"/>
</dbReference>
<gene>
    <name evidence="11" type="primary">radA</name>
    <name evidence="15" type="ORF">CO173_04135</name>
</gene>
<evidence type="ECO:0000256" key="7">
    <source>
        <dbReference type="ARBA" id="ARBA00022840"/>
    </source>
</evidence>
<keyword evidence="3 11" id="KW-0227">DNA damage</keyword>
<dbReference type="Pfam" id="PF18073">
    <property type="entry name" value="Zn_ribbon_LapB"/>
    <property type="match status" value="1"/>
</dbReference>
<evidence type="ECO:0000256" key="13">
    <source>
        <dbReference type="RuleBase" id="RU003555"/>
    </source>
</evidence>
<evidence type="ECO:0000256" key="1">
    <source>
        <dbReference type="ARBA" id="ARBA00022723"/>
    </source>
</evidence>
<feature type="short sequence motif" description="RadA KNRFG motif" evidence="11">
    <location>
        <begin position="252"/>
        <end position="256"/>
    </location>
</feature>
<dbReference type="GO" id="GO:0005829">
    <property type="term" value="C:cytosol"/>
    <property type="evidence" value="ECO:0007669"/>
    <property type="project" value="TreeGrafter"/>
</dbReference>
<comment type="function">
    <text evidence="11">Plays a role in repairing double-strand DNA breaks, probably involving stabilizing or processing branched DNA or blocked replication forks.</text>
</comment>
<dbReference type="InterPro" id="IPR027417">
    <property type="entry name" value="P-loop_NTPase"/>
</dbReference>
<sequence length="433" mass="46590">MFNCSHCDAQYLKWQGRCNECSKWGSLIEDVTQPKTTSPQAKTTNQTAVPLLNLSDARTVQVTHRPTNISELDRVLSGGIVPGSVTLLAGEPGIGKSTLVAQIASSFTQKNQNGEISKVYYVSGEESEGQVSMRLARLGIDSHNIVFSNTVDVGGVITTAVKEKPALLIIDSIQTMMPCAIDNLPGSPTAVRSATAELIGFAKSSNIPVLLIGQVTKDGNIAGPKTLEHLVDTLLTLEGEKDSTYRVLRASKNRFGATDEVGVFEMKESGMVPVVNPSAKFLEERAETAGSVITCIMEGTRPFLIEVQALAEKSYFPNPIRRTSGFDSARLQMLLAIISKRAGVNVSTFDIYINIVGGLKVHETAVDLAVCTAIIASVKEKIMAKDTLVVGELGLGGEIRSVSFLEKRLKEAERLGITKAITPKTLKNIKDLI</sequence>
<accession>A0A2M7XDJ9</accession>
<evidence type="ECO:0000256" key="11">
    <source>
        <dbReference type="HAMAP-Rule" id="MF_01498"/>
    </source>
</evidence>
<feature type="binding site" evidence="11">
    <location>
        <begin position="90"/>
        <end position="97"/>
    </location>
    <ligand>
        <name>ATP</name>
        <dbReference type="ChEBI" id="CHEBI:30616"/>
    </ligand>
</feature>
<dbReference type="Pfam" id="PF13541">
    <property type="entry name" value="ChlI"/>
    <property type="match status" value="1"/>
</dbReference>
<dbReference type="Pfam" id="PF13481">
    <property type="entry name" value="AAA_25"/>
    <property type="match status" value="1"/>
</dbReference>
<dbReference type="PANTHER" id="PTHR32472:SF10">
    <property type="entry name" value="DNA REPAIR PROTEIN RADA-LIKE PROTEIN"/>
    <property type="match status" value="1"/>
</dbReference>
<dbReference type="Gene3D" id="3.40.50.300">
    <property type="entry name" value="P-loop containing nucleotide triphosphate hydrolases"/>
    <property type="match status" value="1"/>
</dbReference>
<dbReference type="PANTHER" id="PTHR32472">
    <property type="entry name" value="DNA REPAIR PROTEIN RADA"/>
    <property type="match status" value="1"/>
</dbReference>
<keyword evidence="9 11" id="KW-0238">DNA-binding</keyword>
<comment type="similarity">
    <text evidence="11 13">Belongs to the RecA family. RadA subfamily.</text>
</comment>
<keyword evidence="5" id="KW-0378">Hydrolase</keyword>
<keyword evidence="8 11" id="KW-0346">Stress response</keyword>
<dbReference type="PRINTS" id="PR01874">
    <property type="entry name" value="DNAREPAIRADA"/>
</dbReference>
<keyword evidence="7 11" id="KW-0067">ATP-binding</keyword>
<dbReference type="InterPro" id="IPR003593">
    <property type="entry name" value="AAA+_ATPase"/>
</dbReference>
<feature type="region of interest" description="Lon-protease-like" evidence="11">
    <location>
        <begin position="350"/>
        <end position="433"/>
    </location>
</feature>
<evidence type="ECO:0000256" key="5">
    <source>
        <dbReference type="ARBA" id="ARBA00022801"/>
    </source>
</evidence>
<dbReference type="SUPFAM" id="SSF54211">
    <property type="entry name" value="Ribosomal protein S5 domain 2-like"/>
    <property type="match status" value="1"/>
</dbReference>
<dbReference type="Gene3D" id="3.30.230.10">
    <property type="match status" value="1"/>
</dbReference>
<evidence type="ECO:0000256" key="9">
    <source>
        <dbReference type="ARBA" id="ARBA00023125"/>
    </source>
</evidence>
<dbReference type="InterPro" id="IPR020588">
    <property type="entry name" value="RecA_ATP-bd"/>
</dbReference>
<keyword evidence="2 11" id="KW-0547">Nucleotide-binding</keyword>
<evidence type="ECO:0000256" key="10">
    <source>
        <dbReference type="ARBA" id="ARBA00023204"/>
    </source>
</evidence>
<keyword evidence="4 13" id="KW-0863">Zinc-finger</keyword>
<evidence type="ECO:0000259" key="14">
    <source>
        <dbReference type="PROSITE" id="PS50162"/>
    </source>
</evidence>
<dbReference type="GO" id="GO:0008270">
    <property type="term" value="F:zinc ion binding"/>
    <property type="evidence" value="ECO:0007669"/>
    <property type="project" value="UniProtKB-KW"/>
</dbReference>
<evidence type="ECO:0000313" key="15">
    <source>
        <dbReference type="EMBL" id="PJA45960.1"/>
    </source>
</evidence>
<evidence type="ECO:0000256" key="6">
    <source>
        <dbReference type="ARBA" id="ARBA00022833"/>
    </source>
</evidence>
<dbReference type="GO" id="GO:0003684">
    <property type="term" value="F:damaged DNA binding"/>
    <property type="evidence" value="ECO:0007669"/>
    <property type="project" value="InterPro"/>
</dbReference>
<dbReference type="GO" id="GO:0000725">
    <property type="term" value="P:recombinational repair"/>
    <property type="evidence" value="ECO:0007669"/>
    <property type="project" value="UniProtKB-UniRule"/>
</dbReference>
<dbReference type="PROSITE" id="PS50162">
    <property type="entry name" value="RECA_2"/>
    <property type="match status" value="1"/>
</dbReference>
<keyword evidence="10 11" id="KW-0234">DNA repair</keyword>
<reference evidence="16" key="1">
    <citation type="submission" date="2017-09" db="EMBL/GenBank/DDBJ databases">
        <title>Depth-based differentiation of microbial function through sediment-hosted aquifers and enrichment of novel symbionts in the deep terrestrial subsurface.</title>
        <authorList>
            <person name="Probst A.J."/>
            <person name="Ladd B."/>
            <person name="Jarett J.K."/>
            <person name="Geller-Mcgrath D.E."/>
            <person name="Sieber C.M.K."/>
            <person name="Emerson J.B."/>
            <person name="Anantharaman K."/>
            <person name="Thomas B.C."/>
            <person name="Malmstrom R."/>
            <person name="Stieglmeier M."/>
            <person name="Klingl A."/>
            <person name="Woyke T."/>
            <person name="Ryan C.M."/>
            <person name="Banfield J.F."/>
        </authorList>
    </citation>
    <scope>NUCLEOTIDE SEQUENCE [LARGE SCALE GENOMIC DNA]</scope>
</reference>
<comment type="domain">
    <text evidence="11">The middle region has homology to RecA with ATPase motifs including the RadA KNRFG motif, while the C-terminus is homologous to Lon protease.</text>
</comment>
<organism evidence="15 16">
    <name type="scientific">Candidatus Uhrbacteria bacterium CG_4_9_14_3_um_filter_41_35</name>
    <dbReference type="NCBI Taxonomy" id="1975034"/>
    <lineage>
        <taxon>Bacteria</taxon>
        <taxon>Candidatus Uhriibacteriota</taxon>
    </lineage>
</organism>
<keyword evidence="1 11" id="KW-0479">Metal-binding</keyword>
<dbReference type="InterPro" id="IPR041166">
    <property type="entry name" value="Rubredoxin_2"/>
</dbReference>
<dbReference type="InterPro" id="IPR014721">
    <property type="entry name" value="Ribsml_uS5_D2-typ_fold_subgr"/>
</dbReference>
<dbReference type="GO" id="GO:0005524">
    <property type="term" value="F:ATP binding"/>
    <property type="evidence" value="ECO:0007669"/>
    <property type="project" value="UniProtKB-UniRule"/>
</dbReference>
<dbReference type="NCBIfam" id="TIGR00416">
    <property type="entry name" value="sms"/>
    <property type="match status" value="1"/>
</dbReference>